<protein>
    <submittedName>
        <fullName evidence="17">Dynein heavy chain 7, axonemal</fullName>
    </submittedName>
</protein>
<dbReference type="GO" id="GO:0045505">
    <property type="term" value="F:dynein intermediate chain binding"/>
    <property type="evidence" value="ECO:0007669"/>
    <property type="project" value="InterPro"/>
</dbReference>
<dbReference type="GO" id="GO:0051959">
    <property type="term" value="F:dynein light intermediate chain binding"/>
    <property type="evidence" value="ECO:0007669"/>
    <property type="project" value="InterPro"/>
</dbReference>
<dbReference type="EMBL" id="UYSU01037569">
    <property type="protein sequence ID" value="VDL99204.1"/>
    <property type="molecule type" value="Genomic_DNA"/>
</dbReference>
<evidence type="ECO:0000256" key="8">
    <source>
        <dbReference type="ARBA" id="ARBA00023017"/>
    </source>
</evidence>
<keyword evidence="3" id="KW-0963">Cytoplasm</keyword>
<keyword evidence="6" id="KW-0547">Nucleotide-binding</keyword>
<dbReference type="Gene3D" id="3.20.180.20">
    <property type="entry name" value="Dynein heavy chain, N-terminal domain 2"/>
    <property type="match status" value="1"/>
</dbReference>
<keyword evidence="11" id="KW-0505">Motor protein</keyword>
<evidence type="ECO:0000256" key="6">
    <source>
        <dbReference type="ARBA" id="ARBA00022741"/>
    </source>
</evidence>
<evidence type="ECO:0000256" key="1">
    <source>
        <dbReference type="ARBA" id="ARBA00004430"/>
    </source>
</evidence>
<accession>A0A183T8M1</accession>
<proteinExistence type="inferred from homology"/>
<dbReference type="InterPro" id="IPR042222">
    <property type="entry name" value="Dynein_2_N"/>
</dbReference>
<dbReference type="FunFam" id="3.20.180.20:FF:000001">
    <property type="entry name" value="Dynein axonemal heavy chain 5"/>
    <property type="match status" value="1"/>
</dbReference>
<dbReference type="PANTHER" id="PTHR46532">
    <property type="entry name" value="MALE FERTILITY FACTOR KL5"/>
    <property type="match status" value="1"/>
</dbReference>
<dbReference type="PANTHER" id="PTHR46532:SF4">
    <property type="entry name" value="AAA+ ATPASE DOMAIN-CONTAINING PROTEIN"/>
    <property type="match status" value="1"/>
</dbReference>
<name>A0A183T8M1_SCHSO</name>
<feature type="domain" description="Dynein heavy chain linker" evidence="14">
    <location>
        <begin position="48"/>
        <end position="309"/>
    </location>
</feature>
<keyword evidence="10" id="KW-0969">Cilium</keyword>
<evidence type="ECO:0000313" key="16">
    <source>
        <dbReference type="Proteomes" id="UP000275846"/>
    </source>
</evidence>
<reference evidence="17" key="1">
    <citation type="submission" date="2016-06" db="UniProtKB">
        <authorList>
            <consortium name="WormBaseParasite"/>
        </authorList>
    </citation>
    <scope>IDENTIFICATION</scope>
</reference>
<keyword evidence="13" id="KW-0966">Cell projection</keyword>
<dbReference type="FunFam" id="1.20.58.1120:FF:000004">
    <property type="entry name" value="Dynein axonemal heavy chain 5"/>
    <property type="match status" value="1"/>
</dbReference>
<evidence type="ECO:0000256" key="4">
    <source>
        <dbReference type="ARBA" id="ARBA00022701"/>
    </source>
</evidence>
<evidence type="ECO:0000256" key="9">
    <source>
        <dbReference type="ARBA" id="ARBA00023054"/>
    </source>
</evidence>
<dbReference type="GO" id="GO:0005858">
    <property type="term" value="C:axonemal dynein complex"/>
    <property type="evidence" value="ECO:0007669"/>
    <property type="project" value="TreeGrafter"/>
</dbReference>
<evidence type="ECO:0000256" key="5">
    <source>
        <dbReference type="ARBA" id="ARBA00022737"/>
    </source>
</evidence>
<keyword evidence="8" id="KW-0243">Dynein</keyword>
<dbReference type="Gene3D" id="1.10.287.2620">
    <property type="match status" value="1"/>
</dbReference>
<keyword evidence="4" id="KW-0493">Microtubule</keyword>
<dbReference type="Pfam" id="PF08393">
    <property type="entry name" value="DHC_N2"/>
    <property type="match status" value="2"/>
</dbReference>
<dbReference type="InterPro" id="IPR026983">
    <property type="entry name" value="DHC"/>
</dbReference>
<dbReference type="InterPro" id="IPR042228">
    <property type="entry name" value="Dynein_linker_3"/>
</dbReference>
<keyword evidence="9" id="KW-0175">Coiled coil</keyword>
<evidence type="ECO:0000313" key="15">
    <source>
        <dbReference type="EMBL" id="VDL99204.1"/>
    </source>
</evidence>
<dbReference type="AlphaFoldDB" id="A0A183T8M1"/>
<dbReference type="WBParaSite" id="SSLN_0001331701-mRNA-1">
    <property type="protein sequence ID" value="SSLN_0001331701-mRNA-1"/>
    <property type="gene ID" value="SSLN_0001331701"/>
</dbReference>
<evidence type="ECO:0000256" key="12">
    <source>
        <dbReference type="ARBA" id="ARBA00023212"/>
    </source>
</evidence>
<keyword evidence="5" id="KW-0677">Repeat</keyword>
<keyword evidence="16" id="KW-1185">Reference proteome</keyword>
<comment type="similarity">
    <text evidence="2">Belongs to the dynein heavy chain family.</text>
</comment>
<evidence type="ECO:0000256" key="10">
    <source>
        <dbReference type="ARBA" id="ARBA00023069"/>
    </source>
</evidence>
<evidence type="ECO:0000256" key="7">
    <source>
        <dbReference type="ARBA" id="ARBA00022840"/>
    </source>
</evidence>
<dbReference type="FunFam" id="1.10.287.2620:FF:000003">
    <property type="entry name" value="Dynein, axonemal, heavy chain 5"/>
    <property type="match status" value="1"/>
</dbReference>
<dbReference type="GO" id="GO:0007018">
    <property type="term" value="P:microtubule-based movement"/>
    <property type="evidence" value="ECO:0007669"/>
    <property type="project" value="InterPro"/>
</dbReference>
<dbReference type="GO" id="GO:0005874">
    <property type="term" value="C:microtubule"/>
    <property type="evidence" value="ECO:0007669"/>
    <property type="project" value="UniProtKB-KW"/>
</dbReference>
<feature type="domain" description="Dynein heavy chain linker" evidence="14">
    <location>
        <begin position="310"/>
        <end position="467"/>
    </location>
</feature>
<comment type="subcellular location">
    <subcellularLocation>
        <location evidence="1">Cytoplasm</location>
        <location evidence="1">Cytoskeleton</location>
        <location evidence="1">Cilium axoneme</location>
    </subcellularLocation>
</comment>
<evidence type="ECO:0000256" key="13">
    <source>
        <dbReference type="ARBA" id="ARBA00023273"/>
    </source>
</evidence>
<keyword evidence="7" id="KW-0067">ATP-binding</keyword>
<keyword evidence="12" id="KW-0206">Cytoskeleton</keyword>
<dbReference type="STRING" id="70667.A0A183T8M1"/>
<sequence length="621" mass="72309">MDPNCSPSEASDRLNIFQARFDELWRKYETYSGGQKLFGMPVGEYAELQQIRKELGLLQKLYQLYNAVLETVNGYYDIPWNEINIENIKQQLLDFQAKVYRQRQLENACPFQHDLHRCNQPLTVRPLCLSFYQRRCRKLPKALKEWPAYETLQKTIDDFNETCPLLEMMVNKAMALRHWERIENLTKHKLEVDSENFLLRNLMEAPLLKFKEDIEDICVSAVKERDIEAKLKGVINDWSAQSFAFSTFRNRGELLLKGDQTNEIVALLEDSLMVLGGLLSNRYNAPFKQEIQDWVQKLSTSTEIIENILQEAKRFANIDKSWQRIMQRAHEMPNVISCCAGDDTLVQLLPHMLEQLEICQKSLTGYLEKKRLVFPRFFFVSDPALLEILGQASDPHTIQSHLLSVFDNTKTVTFDEKVYDKILAVNSQEGETIPLQSPVMAQGHVECWLGDLLKASIQSLHQIIKDAYYVINSSQFQMLEFENTYVAQVGLLGIQLLWTRDAEAALLQARSDKATMQETNQRFLDILNKLIAVTTQELTKNERTKYETLITIHVHQKDIFDDLVKMHIRSPKDFEWLKQSRFYFSEELDACLVKITDVDFIYQNEFLGCTDRLVITPLTDR</sequence>
<evidence type="ECO:0000256" key="3">
    <source>
        <dbReference type="ARBA" id="ARBA00022490"/>
    </source>
</evidence>
<dbReference type="InterPro" id="IPR013602">
    <property type="entry name" value="Dynein_heavy_linker"/>
</dbReference>
<evidence type="ECO:0000256" key="2">
    <source>
        <dbReference type="ARBA" id="ARBA00008887"/>
    </source>
</evidence>
<dbReference type="Gene3D" id="1.20.58.1120">
    <property type="match status" value="1"/>
</dbReference>
<evidence type="ECO:0000256" key="11">
    <source>
        <dbReference type="ARBA" id="ARBA00023175"/>
    </source>
</evidence>
<reference evidence="15 16" key="2">
    <citation type="submission" date="2018-11" db="EMBL/GenBank/DDBJ databases">
        <authorList>
            <consortium name="Pathogen Informatics"/>
        </authorList>
    </citation>
    <scope>NUCLEOTIDE SEQUENCE [LARGE SCALE GENOMIC DNA]</scope>
    <source>
        <strain evidence="15 16">NST_G2</strain>
    </source>
</reference>
<evidence type="ECO:0000259" key="14">
    <source>
        <dbReference type="Pfam" id="PF08393"/>
    </source>
</evidence>
<dbReference type="Gene3D" id="1.20.140.100">
    <property type="entry name" value="Dynein heavy chain, N-terminal domain 2"/>
    <property type="match status" value="2"/>
</dbReference>
<gene>
    <name evidence="15" type="ORF">SSLN_LOCUS12819</name>
</gene>
<dbReference type="GO" id="GO:0005524">
    <property type="term" value="F:ATP binding"/>
    <property type="evidence" value="ECO:0007669"/>
    <property type="project" value="UniProtKB-KW"/>
</dbReference>
<organism evidence="17">
    <name type="scientific">Schistocephalus solidus</name>
    <name type="common">Tapeworm</name>
    <dbReference type="NCBI Taxonomy" id="70667"/>
    <lineage>
        <taxon>Eukaryota</taxon>
        <taxon>Metazoa</taxon>
        <taxon>Spiralia</taxon>
        <taxon>Lophotrochozoa</taxon>
        <taxon>Platyhelminthes</taxon>
        <taxon>Cestoda</taxon>
        <taxon>Eucestoda</taxon>
        <taxon>Diphyllobothriidea</taxon>
        <taxon>Diphyllobothriidae</taxon>
        <taxon>Schistocephalus</taxon>
    </lineage>
</organism>
<evidence type="ECO:0000313" key="17">
    <source>
        <dbReference type="WBParaSite" id="SSLN_0001331701-mRNA-1"/>
    </source>
</evidence>
<dbReference type="Proteomes" id="UP000275846">
    <property type="component" value="Unassembled WGS sequence"/>
</dbReference>
<dbReference type="OrthoDB" id="6120175at2759"/>